<dbReference type="VEuPathDB" id="VectorBase:AMIN010891"/>
<organism evidence="1 2">
    <name type="scientific">Anopheles minimus</name>
    <dbReference type="NCBI Taxonomy" id="112268"/>
    <lineage>
        <taxon>Eukaryota</taxon>
        <taxon>Metazoa</taxon>
        <taxon>Ecdysozoa</taxon>
        <taxon>Arthropoda</taxon>
        <taxon>Hexapoda</taxon>
        <taxon>Insecta</taxon>
        <taxon>Pterygota</taxon>
        <taxon>Neoptera</taxon>
        <taxon>Endopterygota</taxon>
        <taxon>Diptera</taxon>
        <taxon>Nematocera</taxon>
        <taxon>Culicoidea</taxon>
        <taxon>Culicidae</taxon>
        <taxon>Anophelinae</taxon>
        <taxon>Anopheles</taxon>
    </lineage>
</organism>
<name>A0A182WKG3_9DIPT</name>
<dbReference type="Proteomes" id="UP000075920">
    <property type="component" value="Unassembled WGS sequence"/>
</dbReference>
<reference evidence="2" key="1">
    <citation type="submission" date="2013-03" db="EMBL/GenBank/DDBJ databases">
        <title>The Genome Sequence of Anopheles minimus MINIMUS1.</title>
        <authorList>
            <consortium name="The Broad Institute Genomics Platform"/>
            <person name="Neafsey D.E."/>
            <person name="Walton C."/>
            <person name="Walker B."/>
            <person name="Young S.K."/>
            <person name="Zeng Q."/>
            <person name="Gargeya S."/>
            <person name="Fitzgerald M."/>
            <person name="Haas B."/>
            <person name="Abouelleil A."/>
            <person name="Allen A.W."/>
            <person name="Alvarado L."/>
            <person name="Arachchi H.M."/>
            <person name="Berlin A.M."/>
            <person name="Chapman S.B."/>
            <person name="Gainer-Dewar J."/>
            <person name="Goldberg J."/>
            <person name="Griggs A."/>
            <person name="Gujja S."/>
            <person name="Hansen M."/>
            <person name="Howarth C."/>
            <person name="Imamovic A."/>
            <person name="Ireland A."/>
            <person name="Larimer J."/>
            <person name="McCowan C."/>
            <person name="Murphy C."/>
            <person name="Pearson M."/>
            <person name="Poon T.W."/>
            <person name="Priest M."/>
            <person name="Roberts A."/>
            <person name="Saif S."/>
            <person name="Shea T."/>
            <person name="Sisk P."/>
            <person name="Sykes S."/>
            <person name="Wortman J."/>
            <person name="Nusbaum C."/>
            <person name="Birren B."/>
        </authorList>
    </citation>
    <scope>NUCLEOTIDE SEQUENCE [LARGE SCALE GENOMIC DNA]</scope>
    <source>
        <strain evidence="2">MINIMUS1</strain>
    </source>
</reference>
<reference evidence="1" key="2">
    <citation type="submission" date="2020-05" db="UniProtKB">
        <authorList>
            <consortium name="EnsemblMetazoa"/>
        </authorList>
    </citation>
    <scope>IDENTIFICATION</scope>
    <source>
        <strain evidence="1">MINIMUS1</strain>
    </source>
</reference>
<sequence length="106" mass="11641">MKRFSVPVESGGGQLLFVVSSIGLNIPDMRNQQVSVLPSVSQPDLKQPVHRKLLVYVFIDTMCTKLDCHGKVEQQTTPPIHRALSGDNGAIMCATMVRVPPSVQRN</sequence>
<dbReference type="EnsemblMetazoa" id="AMIN010891-RA">
    <property type="protein sequence ID" value="AMIN010891-PA"/>
    <property type="gene ID" value="AMIN010891"/>
</dbReference>
<accession>A0A182WKG3</accession>
<evidence type="ECO:0000313" key="2">
    <source>
        <dbReference type="Proteomes" id="UP000075920"/>
    </source>
</evidence>
<dbReference type="AlphaFoldDB" id="A0A182WKG3"/>
<protein>
    <submittedName>
        <fullName evidence="1">Uncharacterized protein</fullName>
    </submittedName>
</protein>
<evidence type="ECO:0000313" key="1">
    <source>
        <dbReference type="EnsemblMetazoa" id="AMIN010891-PA"/>
    </source>
</evidence>
<proteinExistence type="predicted"/>
<keyword evidence="2" id="KW-1185">Reference proteome</keyword>